<dbReference type="SFLD" id="SFLDS00003">
    <property type="entry name" value="Haloacid_Dehalogenase"/>
    <property type="match status" value="1"/>
</dbReference>
<dbReference type="PANTHER" id="PTHR10000:SF25">
    <property type="entry name" value="PHOSPHATASE YKRA-RELATED"/>
    <property type="match status" value="1"/>
</dbReference>
<dbReference type="GO" id="GO:0016787">
    <property type="term" value="F:hydrolase activity"/>
    <property type="evidence" value="ECO:0007669"/>
    <property type="project" value="UniProtKB-KW"/>
</dbReference>
<proteinExistence type="predicted"/>
<dbReference type="SFLD" id="SFLDG01140">
    <property type="entry name" value="C2.B:_Phosphomannomutase_and_P"/>
    <property type="match status" value="1"/>
</dbReference>
<dbReference type="InterPro" id="IPR006379">
    <property type="entry name" value="HAD-SF_hydro_IIB"/>
</dbReference>
<dbReference type="SFLD" id="SFLDG01144">
    <property type="entry name" value="C2.B.4:_PGP_Like"/>
    <property type="match status" value="1"/>
</dbReference>
<reference evidence="1 2" key="1">
    <citation type="submission" date="2020-08" db="EMBL/GenBank/DDBJ databases">
        <title>Genome public.</title>
        <authorList>
            <person name="Liu C."/>
            <person name="Sun Q."/>
        </authorList>
    </citation>
    <scope>NUCLEOTIDE SEQUENCE [LARGE SCALE GENOMIC DNA]</scope>
    <source>
        <strain evidence="1 2">New-7</strain>
    </source>
</reference>
<keyword evidence="2" id="KW-1185">Reference proteome</keyword>
<gene>
    <name evidence="1" type="ORF">H8S08_03600</name>
</gene>
<accession>A0ABR7CKC5</accession>
<organism evidence="1 2">
    <name type="scientific">Alistipes hominis</name>
    <dbReference type="NCBI Taxonomy" id="2763015"/>
    <lineage>
        <taxon>Bacteria</taxon>
        <taxon>Pseudomonadati</taxon>
        <taxon>Bacteroidota</taxon>
        <taxon>Bacteroidia</taxon>
        <taxon>Bacteroidales</taxon>
        <taxon>Rikenellaceae</taxon>
        <taxon>Alistipes</taxon>
    </lineage>
</organism>
<dbReference type="NCBIfam" id="TIGR01484">
    <property type="entry name" value="HAD-SF-IIB"/>
    <property type="match status" value="1"/>
</dbReference>
<dbReference type="Gene3D" id="3.30.1240.10">
    <property type="match status" value="1"/>
</dbReference>
<dbReference type="NCBIfam" id="TIGR00099">
    <property type="entry name" value="Cof-subfamily"/>
    <property type="match status" value="1"/>
</dbReference>
<dbReference type="RefSeq" id="WP_118655402.1">
    <property type="nucleotide sequence ID" value="NZ_JACOOK010000002.1"/>
</dbReference>
<dbReference type="InterPro" id="IPR036412">
    <property type="entry name" value="HAD-like_sf"/>
</dbReference>
<dbReference type="PROSITE" id="PS01228">
    <property type="entry name" value="COF_1"/>
    <property type="match status" value="1"/>
</dbReference>
<keyword evidence="1" id="KW-0378">Hydrolase</keyword>
<dbReference type="InterPro" id="IPR023214">
    <property type="entry name" value="HAD_sf"/>
</dbReference>
<dbReference type="PROSITE" id="PS01229">
    <property type="entry name" value="COF_2"/>
    <property type="match status" value="1"/>
</dbReference>
<dbReference type="PANTHER" id="PTHR10000">
    <property type="entry name" value="PHOSPHOSERINE PHOSPHATASE"/>
    <property type="match status" value="1"/>
</dbReference>
<dbReference type="InterPro" id="IPR000150">
    <property type="entry name" value="Cof"/>
</dbReference>
<sequence>MIKAVFFDIDGTLVSFKTHRVPPSTVQALERLRARGIKLFIATGRHHADLNNLGGLAFDGYITLNGQYCYDDRGVIYQNCIRAEDIRTTVDLLARDPFGCLFIEEHRMYINRIDDKVKVSQKLINFADPPVVPAETALHNDIYQLMAFVGPEQERTLMDSLPHCDSTRWNPYFIDVVPAGGSKRLGIDAMIRAHGIDLAETMAFGDGQNDIEMLRHAGIGVAMGNAADEVKRAADYVTTGVDRAGIAKALRHFGL</sequence>
<dbReference type="Gene3D" id="3.40.50.1000">
    <property type="entry name" value="HAD superfamily/HAD-like"/>
    <property type="match status" value="1"/>
</dbReference>
<dbReference type="EMBL" id="JACOOK010000002">
    <property type="protein sequence ID" value="MBC5616104.1"/>
    <property type="molecule type" value="Genomic_DNA"/>
</dbReference>
<evidence type="ECO:0000313" key="2">
    <source>
        <dbReference type="Proteomes" id="UP000636891"/>
    </source>
</evidence>
<evidence type="ECO:0000313" key="1">
    <source>
        <dbReference type="EMBL" id="MBC5616104.1"/>
    </source>
</evidence>
<name>A0ABR7CKC5_9BACT</name>
<dbReference type="Pfam" id="PF08282">
    <property type="entry name" value="Hydrolase_3"/>
    <property type="match status" value="1"/>
</dbReference>
<comment type="caution">
    <text evidence="1">The sequence shown here is derived from an EMBL/GenBank/DDBJ whole genome shotgun (WGS) entry which is preliminary data.</text>
</comment>
<dbReference type="Proteomes" id="UP000636891">
    <property type="component" value="Unassembled WGS sequence"/>
</dbReference>
<protein>
    <submittedName>
        <fullName evidence="1">Cof-type HAD-IIB family hydrolase</fullName>
    </submittedName>
</protein>
<dbReference type="SUPFAM" id="SSF56784">
    <property type="entry name" value="HAD-like"/>
    <property type="match status" value="1"/>
</dbReference>